<dbReference type="Pfam" id="PF00106">
    <property type="entry name" value="adh_short"/>
    <property type="match status" value="1"/>
</dbReference>
<dbReference type="GO" id="GO:0016491">
    <property type="term" value="F:oxidoreductase activity"/>
    <property type="evidence" value="ECO:0007669"/>
    <property type="project" value="UniProtKB-KW"/>
</dbReference>
<dbReference type="PANTHER" id="PTHR43669:SF3">
    <property type="entry name" value="ALCOHOL DEHYDROGENASE, PUTATIVE (AFU_ORTHOLOGUE AFUA_3G03445)-RELATED"/>
    <property type="match status" value="1"/>
</dbReference>
<dbReference type="EMBL" id="CP089286">
    <property type="protein sequence ID" value="UTO55591.1"/>
    <property type="molecule type" value="Genomic_DNA"/>
</dbReference>
<dbReference type="PROSITE" id="PS00061">
    <property type="entry name" value="ADH_SHORT"/>
    <property type="match status" value="1"/>
</dbReference>
<evidence type="ECO:0000256" key="2">
    <source>
        <dbReference type="ARBA" id="ARBA00023002"/>
    </source>
</evidence>
<proteinExistence type="inferred from homology"/>
<comment type="similarity">
    <text evidence="1">Belongs to the short-chain dehydrogenases/reductases (SDR) family.</text>
</comment>
<dbReference type="PANTHER" id="PTHR43669">
    <property type="entry name" value="5-KETO-D-GLUCONATE 5-REDUCTASE"/>
    <property type="match status" value="1"/>
</dbReference>
<dbReference type="CDD" id="cd05233">
    <property type="entry name" value="SDR_c"/>
    <property type="match status" value="1"/>
</dbReference>
<evidence type="ECO:0000313" key="3">
    <source>
        <dbReference type="EMBL" id="UTO55591.1"/>
    </source>
</evidence>
<accession>A0A9Q9BXS1</accession>
<sequence length="235" mass="25879">MGALQGRIAIITGASGNIGSVVAQRFAKEGANLILIGRNIDKLKALYSIIQEVGVEIMIIPIDLQNFDSIKDIALSIKTKFKFIDILVANASASCNLSPVQEYDPIVLKEVMDINFFANWYLIKYFDALLKGSLSGRAIFLTSEITHSLSSYPYCGLYASSKAALEAMIKIYAAETKHSKMCVNMVYQCQSGSTQGFMSQENSEMVFPEKLTDKFVELASESCSITGQVYKLEEC</sequence>
<evidence type="ECO:0000313" key="4">
    <source>
        <dbReference type="Proteomes" id="UP001059822"/>
    </source>
</evidence>
<dbReference type="InterPro" id="IPR020904">
    <property type="entry name" value="Sc_DH/Rdtase_CS"/>
</dbReference>
<protein>
    <submittedName>
        <fullName evidence="3">SDR family oxidoreductase</fullName>
    </submittedName>
</protein>
<dbReference type="RefSeq" id="WP_218213891.1">
    <property type="nucleotide sequence ID" value="NZ_CP060793.1"/>
</dbReference>
<dbReference type="Proteomes" id="UP001059822">
    <property type="component" value="Chromosome"/>
</dbReference>
<reference evidence="3" key="1">
    <citation type="journal article" date="2022" name="Microorganisms">
        <title>Assembly and Comparison of Ca. Neoehrlichia mikurensis Genomes.</title>
        <authorList>
            <person name="Azagi T."/>
            <person name="Dirks R.P."/>
            <person name="Yebra-Pimentel E.S."/>
            <person name="Schaap P.J."/>
            <person name="Koehorst J.J."/>
            <person name="Esser H.J."/>
            <person name="Sprong H."/>
        </authorList>
    </citation>
    <scope>NUCLEOTIDE SEQUENCE</scope>
    <source>
        <strain evidence="3">18-2837</strain>
    </source>
</reference>
<dbReference type="AlphaFoldDB" id="A0A9Q9BXS1"/>
<organism evidence="3 4">
    <name type="scientific">Neoehrlichia mikurensis</name>
    <dbReference type="NCBI Taxonomy" id="89586"/>
    <lineage>
        <taxon>Bacteria</taxon>
        <taxon>Pseudomonadati</taxon>
        <taxon>Pseudomonadota</taxon>
        <taxon>Alphaproteobacteria</taxon>
        <taxon>Rickettsiales</taxon>
        <taxon>Anaplasmataceae</taxon>
        <taxon>Candidatus Neoehrlichia</taxon>
    </lineage>
</organism>
<dbReference type="InterPro" id="IPR002347">
    <property type="entry name" value="SDR_fam"/>
</dbReference>
<evidence type="ECO:0000256" key="1">
    <source>
        <dbReference type="ARBA" id="ARBA00006484"/>
    </source>
</evidence>
<gene>
    <name evidence="3" type="ORF">LUA82_00660</name>
</gene>
<name>A0A9Q9BXS1_9RICK</name>
<keyword evidence="2" id="KW-0560">Oxidoreductase</keyword>